<keyword evidence="1" id="KW-0805">Transcription regulation</keyword>
<evidence type="ECO:0000256" key="3">
    <source>
        <dbReference type="ARBA" id="ARBA00023163"/>
    </source>
</evidence>
<dbReference type="PRINTS" id="PR00778">
    <property type="entry name" value="HTHARSR"/>
</dbReference>
<reference evidence="5 6" key="1">
    <citation type="journal article" date="2018" name="Sci. Rep.">
        <title>Genome Features and Biochemical Characteristics of a Robust, Fast Growing and Naturally Transformable Cyanobacterium Synechococcus elongatus PCC 11801 Isolated from India.</title>
        <authorList>
            <person name="Jaiswal D."/>
            <person name="Sengupta A."/>
            <person name="Sohoni S."/>
            <person name="Sengupta S."/>
            <person name="Phadnavis A.G."/>
            <person name="Pakrasi H.B."/>
            <person name="Wangikar P.P."/>
        </authorList>
    </citation>
    <scope>NUCLEOTIDE SEQUENCE [LARGE SCALE GENOMIC DNA]</scope>
    <source>
        <strain evidence="5 6">PCC 11801</strain>
    </source>
</reference>
<evidence type="ECO:0000313" key="6">
    <source>
        <dbReference type="Proteomes" id="UP000267249"/>
    </source>
</evidence>
<dbReference type="InterPro" id="IPR051011">
    <property type="entry name" value="Metal_resp_trans_reg"/>
</dbReference>
<dbReference type="SMART" id="SM00418">
    <property type="entry name" value="HTH_ARSR"/>
    <property type="match status" value="1"/>
</dbReference>
<dbReference type="InterPro" id="IPR001845">
    <property type="entry name" value="HTH_ArsR_DNA-bd_dom"/>
</dbReference>
<dbReference type="GO" id="GO:0003677">
    <property type="term" value="F:DNA binding"/>
    <property type="evidence" value="ECO:0007669"/>
    <property type="project" value="UniProtKB-KW"/>
</dbReference>
<dbReference type="GO" id="GO:0003700">
    <property type="term" value="F:DNA-binding transcription factor activity"/>
    <property type="evidence" value="ECO:0007669"/>
    <property type="project" value="InterPro"/>
</dbReference>
<dbReference type="InterPro" id="IPR011991">
    <property type="entry name" value="ArsR-like_HTH"/>
</dbReference>
<accession>A0AAN1QQM4</accession>
<dbReference type="PANTHER" id="PTHR43132">
    <property type="entry name" value="ARSENICAL RESISTANCE OPERON REPRESSOR ARSR-RELATED"/>
    <property type="match status" value="1"/>
</dbReference>
<name>A0AAN1QQM4_SYNEL</name>
<keyword evidence="2" id="KW-0238">DNA-binding</keyword>
<evidence type="ECO:0000256" key="2">
    <source>
        <dbReference type="ARBA" id="ARBA00023125"/>
    </source>
</evidence>
<dbReference type="PROSITE" id="PS50987">
    <property type="entry name" value="HTH_ARSR_2"/>
    <property type="match status" value="1"/>
</dbReference>
<gene>
    <name evidence="5" type="ORF">DOP62_11910</name>
</gene>
<feature type="domain" description="HTH arsR-type" evidence="4">
    <location>
        <begin position="13"/>
        <end position="107"/>
    </location>
</feature>
<organism evidence="5 6">
    <name type="scientific">Synechococcus elongatus PCC 11801</name>
    <dbReference type="NCBI Taxonomy" id="2219813"/>
    <lineage>
        <taxon>Bacteria</taxon>
        <taxon>Bacillati</taxon>
        <taxon>Cyanobacteriota</taxon>
        <taxon>Cyanophyceae</taxon>
        <taxon>Synechococcales</taxon>
        <taxon>Synechococcaceae</taxon>
        <taxon>Synechococcus</taxon>
    </lineage>
</organism>
<dbReference type="AlphaFoldDB" id="A0AAN1QQM4"/>
<evidence type="ECO:0000313" key="5">
    <source>
        <dbReference type="EMBL" id="AZB73758.2"/>
    </source>
</evidence>
<dbReference type="Pfam" id="PF01022">
    <property type="entry name" value="HTH_5"/>
    <property type="match status" value="1"/>
</dbReference>
<dbReference type="NCBIfam" id="NF033788">
    <property type="entry name" value="HTH_metalloreg"/>
    <property type="match status" value="1"/>
</dbReference>
<dbReference type="Proteomes" id="UP000267249">
    <property type="component" value="Chromosome"/>
</dbReference>
<protein>
    <submittedName>
        <fullName evidence="5">Metalloregulator ArsR/SmtB family transcription factor</fullName>
    </submittedName>
</protein>
<dbReference type="SUPFAM" id="SSF46785">
    <property type="entry name" value="Winged helix' DNA-binding domain"/>
    <property type="match status" value="1"/>
</dbReference>
<dbReference type="InterPro" id="IPR036390">
    <property type="entry name" value="WH_DNA-bd_sf"/>
</dbReference>
<dbReference type="CDD" id="cd00090">
    <property type="entry name" value="HTH_ARSR"/>
    <property type="match status" value="1"/>
</dbReference>
<dbReference type="PANTHER" id="PTHR43132:SF9">
    <property type="entry name" value="ARSR FAMILY TRANSCRIPTIONAL REGULATORY PROTEIN"/>
    <property type="match status" value="1"/>
</dbReference>
<evidence type="ECO:0000256" key="1">
    <source>
        <dbReference type="ARBA" id="ARBA00023015"/>
    </source>
</evidence>
<dbReference type="EMBL" id="CP030139">
    <property type="protein sequence ID" value="AZB73758.2"/>
    <property type="molecule type" value="Genomic_DNA"/>
</dbReference>
<dbReference type="InterPro" id="IPR036388">
    <property type="entry name" value="WH-like_DNA-bd_sf"/>
</dbReference>
<sequence>MSSPGTAELETSSTSPDLDRLAELFKVLGDRSRLGILWRICQGECNVTEISESTGLSQANVSKHLQMLRMARLVACRKEGNARIYFLSDPQYSGLCARSLIDLASLSPVEVSSCDEARA</sequence>
<dbReference type="Gene3D" id="1.10.10.10">
    <property type="entry name" value="Winged helix-like DNA-binding domain superfamily/Winged helix DNA-binding domain"/>
    <property type="match status" value="1"/>
</dbReference>
<proteinExistence type="predicted"/>
<keyword evidence="3" id="KW-0804">Transcription</keyword>
<evidence type="ECO:0000259" key="4">
    <source>
        <dbReference type="PROSITE" id="PS50987"/>
    </source>
</evidence>